<dbReference type="PANTHER" id="PTHR11587:SF2">
    <property type="entry name" value="ARGININOSUCCINATE SYNTHASE"/>
    <property type="match status" value="1"/>
</dbReference>
<dbReference type="GO" id="GO:0000050">
    <property type="term" value="P:urea cycle"/>
    <property type="evidence" value="ECO:0007669"/>
    <property type="project" value="TreeGrafter"/>
</dbReference>
<evidence type="ECO:0000256" key="5">
    <source>
        <dbReference type="ARBA" id="ARBA00022605"/>
    </source>
</evidence>
<comment type="pathway">
    <text evidence="1">Amino-acid biosynthesis; L-arginine biosynthesis; L-arginine from L-ornithine and carbamoyl phosphate: step 2/3.</text>
</comment>
<evidence type="ECO:0000256" key="7">
    <source>
        <dbReference type="ARBA" id="ARBA00022840"/>
    </source>
</evidence>
<dbReference type="InterPro" id="IPR001518">
    <property type="entry name" value="Arginosuc_synth"/>
</dbReference>
<dbReference type="Pfam" id="PF00764">
    <property type="entry name" value="Arginosuc_synth"/>
    <property type="match status" value="1"/>
</dbReference>
<dbReference type="GO" id="GO:0000053">
    <property type="term" value="P:argininosuccinate metabolic process"/>
    <property type="evidence" value="ECO:0007669"/>
    <property type="project" value="TreeGrafter"/>
</dbReference>
<dbReference type="GO" id="GO:0004055">
    <property type="term" value="F:argininosuccinate synthase activity"/>
    <property type="evidence" value="ECO:0007669"/>
    <property type="project" value="UniProtKB-EC"/>
</dbReference>
<dbReference type="GO" id="GO:0005524">
    <property type="term" value="F:ATP binding"/>
    <property type="evidence" value="ECO:0007669"/>
    <property type="project" value="UniProtKB-KW"/>
</dbReference>
<dbReference type="NCBIfam" id="NF001770">
    <property type="entry name" value="PRK00509.1"/>
    <property type="match status" value="1"/>
</dbReference>
<dbReference type="InterPro" id="IPR024074">
    <property type="entry name" value="AS_cat/multimer_dom_body"/>
</dbReference>
<dbReference type="InterPro" id="IPR018223">
    <property type="entry name" value="Arginosuc_synth_CS"/>
</dbReference>
<feature type="domain" description="Arginosuccinate synthase-like N-terminal" evidence="8">
    <location>
        <begin position="11"/>
        <end position="174"/>
    </location>
</feature>
<dbReference type="NCBIfam" id="TIGR00032">
    <property type="entry name" value="argG"/>
    <property type="match status" value="1"/>
</dbReference>
<dbReference type="InterPro" id="IPR048267">
    <property type="entry name" value="Arginosuc_syn_N"/>
</dbReference>
<dbReference type="InterPro" id="IPR023434">
    <property type="entry name" value="Arginosuc_synth_type_1_subfam"/>
</dbReference>
<name>A0A6J4KJ93_9CYAN</name>
<dbReference type="EC" id="6.3.4.5" evidence="2"/>
<feature type="domain" description="Arginosuccinate synthase C-terminal" evidence="9">
    <location>
        <begin position="184"/>
        <end position="403"/>
    </location>
</feature>
<gene>
    <name evidence="10" type="ORF">AVDCRST_MAG92-5526</name>
</gene>
<dbReference type="EMBL" id="CADCTM010000927">
    <property type="protein sequence ID" value="CAA9306443.1"/>
    <property type="molecule type" value="Genomic_DNA"/>
</dbReference>
<reference evidence="10" key="1">
    <citation type="submission" date="2020-02" db="EMBL/GenBank/DDBJ databases">
        <authorList>
            <person name="Meier V. D."/>
        </authorList>
    </citation>
    <scope>NUCLEOTIDE SEQUENCE</scope>
    <source>
        <strain evidence="10">AVDCRST_MAG92</strain>
    </source>
</reference>
<keyword evidence="4 10" id="KW-0436">Ligase</keyword>
<evidence type="ECO:0000256" key="2">
    <source>
        <dbReference type="ARBA" id="ARBA00012286"/>
    </source>
</evidence>
<dbReference type="SUPFAM" id="SSF52402">
    <property type="entry name" value="Adenine nucleotide alpha hydrolases-like"/>
    <property type="match status" value="1"/>
</dbReference>
<dbReference type="UniPathway" id="UPA00068">
    <property type="reaction ID" value="UER00113"/>
</dbReference>
<dbReference type="PANTHER" id="PTHR11587">
    <property type="entry name" value="ARGININOSUCCINATE SYNTHASE"/>
    <property type="match status" value="1"/>
</dbReference>
<keyword evidence="6" id="KW-0547">Nucleotide-binding</keyword>
<evidence type="ECO:0000256" key="6">
    <source>
        <dbReference type="ARBA" id="ARBA00022741"/>
    </source>
</evidence>
<dbReference type="Gene3D" id="3.90.1260.10">
    <property type="entry name" value="Argininosuccinate synthetase, chain A, domain 2"/>
    <property type="match status" value="1"/>
</dbReference>
<dbReference type="GO" id="GO:0005737">
    <property type="term" value="C:cytoplasm"/>
    <property type="evidence" value="ECO:0007669"/>
    <property type="project" value="TreeGrafter"/>
</dbReference>
<evidence type="ECO:0000259" key="9">
    <source>
        <dbReference type="Pfam" id="PF20979"/>
    </source>
</evidence>
<dbReference type="InterPro" id="IPR048268">
    <property type="entry name" value="Arginosuc_syn_C"/>
</dbReference>
<keyword evidence="3" id="KW-0055">Arginine biosynthesis</keyword>
<keyword evidence="7" id="KW-0067">ATP-binding</keyword>
<evidence type="ECO:0000259" key="8">
    <source>
        <dbReference type="Pfam" id="PF00764"/>
    </source>
</evidence>
<dbReference type="CDD" id="cd01999">
    <property type="entry name" value="ASS"/>
    <property type="match status" value="1"/>
</dbReference>
<organism evidence="10">
    <name type="scientific">uncultured Coleofasciculus sp</name>
    <dbReference type="NCBI Taxonomy" id="1267456"/>
    <lineage>
        <taxon>Bacteria</taxon>
        <taxon>Bacillati</taxon>
        <taxon>Cyanobacteriota</taxon>
        <taxon>Cyanophyceae</taxon>
        <taxon>Coleofasciculales</taxon>
        <taxon>Coleofasciculaceae</taxon>
        <taxon>Coleofasciculus</taxon>
        <taxon>environmental samples</taxon>
    </lineage>
</organism>
<dbReference type="SUPFAM" id="SSF69864">
    <property type="entry name" value="Argininosuccinate synthetase, C-terminal domain"/>
    <property type="match status" value="1"/>
</dbReference>
<proteinExistence type="predicted"/>
<dbReference type="AlphaFoldDB" id="A0A6J4KJ93"/>
<dbReference type="Gene3D" id="3.40.50.620">
    <property type="entry name" value="HUPs"/>
    <property type="match status" value="1"/>
</dbReference>
<evidence type="ECO:0000313" key="10">
    <source>
        <dbReference type="EMBL" id="CAA9306443.1"/>
    </source>
</evidence>
<keyword evidence="5" id="KW-0028">Amino-acid biosynthesis</keyword>
<evidence type="ECO:0000256" key="4">
    <source>
        <dbReference type="ARBA" id="ARBA00022598"/>
    </source>
</evidence>
<dbReference type="Pfam" id="PF20979">
    <property type="entry name" value="Arginosuc_syn_C"/>
    <property type="match status" value="1"/>
</dbReference>
<evidence type="ECO:0000256" key="3">
    <source>
        <dbReference type="ARBA" id="ARBA00022571"/>
    </source>
</evidence>
<sequence>MKAQDLKGQTIAFAGSGGLDSCTITRWLTDMGVRVVCFTADLGQPDEDDTEAIKERMLMAGAAEFVLLPVREAIAQIGLSVIQSQACYEGRYWNTTGIARCVLAKAMIQEMQKKGLTILSHGATGRGNDQVRFQLITNMLAPEFEVYAPWRDESFLARFPGRSEMIDFCQEKGLSVSATKDKPYSTDSNLLGLTHESGLLEALTTPAHFVKPIMGCYPGDAPDQAEEFTVHFEKGCPVSLNGTPVSLVEAITQANAIGGKHGVGIGTHLVENRFVGIKSRGIYESPGVEILGSCYGLLLQLILDRRAREFFEQLSQLVAKQIYQGYWYDLATQMALQAIERTAELATGTITVSLYKGNISFVSASNTPHSLYSEENASMEGVGSYNHADSEGLLRVFSVSARVLATSGQIKG</sequence>
<evidence type="ECO:0000256" key="1">
    <source>
        <dbReference type="ARBA" id="ARBA00004967"/>
    </source>
</evidence>
<dbReference type="GO" id="GO:0006526">
    <property type="term" value="P:L-arginine biosynthetic process"/>
    <property type="evidence" value="ECO:0007669"/>
    <property type="project" value="UniProtKB-UniPathway"/>
</dbReference>
<accession>A0A6J4KJ93</accession>
<dbReference type="InterPro" id="IPR014729">
    <property type="entry name" value="Rossmann-like_a/b/a_fold"/>
</dbReference>
<dbReference type="PROSITE" id="PS00565">
    <property type="entry name" value="ARGININOSUCCIN_SYN_2"/>
    <property type="match status" value="1"/>
</dbReference>
<protein>
    <recommendedName>
        <fullName evidence="2">argininosuccinate synthase</fullName>
        <ecNumber evidence="2">6.3.4.5</ecNumber>
    </recommendedName>
</protein>